<dbReference type="PANTHER" id="PTHR42188:SF1">
    <property type="entry name" value="23S RRNA-SPECIFIC ENDONUCLEASE VAPC20"/>
    <property type="match status" value="1"/>
</dbReference>
<dbReference type="InterPro" id="IPR039018">
    <property type="entry name" value="VapC20-like"/>
</dbReference>
<geneLocation type="plasmid" evidence="2">
    <name>pSTJ001</name>
</geneLocation>
<dbReference type="EMBL" id="LN831303">
    <property type="protein sequence ID" value="CQH63489.1"/>
    <property type="molecule type" value="Genomic_DNA"/>
</dbReference>
<sequence>MAEPVETPIGTVTAEHFRPGNVRHQVLVGPKFLYALFNPQDQLHAVSRAFMAFVRDGDLPYRRLIVNDHIVDEAATRLKKQASMRNAATFLTTIDESTLYQSESVPEDAFEDAKATFIEWTDLDASLTDFTVAAHIEALEVDHILTYDRHYDAFDVTTLPYRSQD</sequence>
<protein>
    <submittedName>
        <fullName evidence="1">PIN domain protein</fullName>
    </submittedName>
</protein>
<proteinExistence type="predicted"/>
<dbReference type="GO" id="GO:0004521">
    <property type="term" value="F:RNA endonuclease activity"/>
    <property type="evidence" value="ECO:0007669"/>
    <property type="project" value="InterPro"/>
</dbReference>
<name>A0A0U5HAT3_9EURY</name>
<keyword evidence="2" id="KW-1185">Reference proteome</keyword>
<dbReference type="SUPFAM" id="SSF88723">
    <property type="entry name" value="PIN domain-like"/>
    <property type="match status" value="1"/>
</dbReference>
<dbReference type="KEGG" id="hhb:Hhub_4096"/>
<dbReference type="Proteomes" id="UP000066737">
    <property type="component" value="Plasmid pSTJ001"/>
</dbReference>
<reference evidence="2" key="1">
    <citation type="journal article" date="2016" name="Environ. Microbiol.">
        <title>The complete genome of a viable archaeum isolated from 123-million-year-old rock salt.</title>
        <authorList>
            <person name="Jaakkola S.T."/>
            <person name="Pfeiffer F."/>
            <person name="Ravantti J.J."/>
            <person name="Guo Q."/>
            <person name="Liu Y."/>
            <person name="Chen X."/>
            <person name="Ma H."/>
            <person name="Yang C."/>
            <person name="Oksanen H.M."/>
            <person name="Bamford D.H."/>
        </authorList>
    </citation>
    <scope>NUCLEOTIDE SEQUENCE</scope>
    <source>
        <strain evidence="2">JI20-1</strain>
        <plasmid evidence="2">Plasmid pSTJ001</plasmid>
    </source>
</reference>
<dbReference type="InterPro" id="IPR029060">
    <property type="entry name" value="PIN-like_dom_sf"/>
</dbReference>
<evidence type="ECO:0000313" key="2">
    <source>
        <dbReference type="Proteomes" id="UP000066737"/>
    </source>
</evidence>
<gene>
    <name evidence="1" type="ORF">HHUB_4096</name>
</gene>
<dbReference type="AlphaFoldDB" id="A0A0U5HAT3"/>
<dbReference type="GeneID" id="26660444"/>
<dbReference type="GO" id="GO:0016075">
    <property type="term" value="P:rRNA catabolic process"/>
    <property type="evidence" value="ECO:0007669"/>
    <property type="project" value="TreeGrafter"/>
</dbReference>
<dbReference type="PANTHER" id="PTHR42188">
    <property type="entry name" value="23S RRNA-SPECIFIC ENDONUCLEASE VAPC20"/>
    <property type="match status" value="1"/>
</dbReference>
<dbReference type="RefSeq" id="WP_238324098.1">
    <property type="nucleotide sequence ID" value="NZ_CEML01000004.1"/>
</dbReference>
<dbReference type="Gene3D" id="3.40.50.1010">
    <property type="entry name" value="5'-nuclease"/>
    <property type="match status" value="1"/>
</dbReference>
<evidence type="ECO:0000313" key="1">
    <source>
        <dbReference type="EMBL" id="CQH63489.1"/>
    </source>
</evidence>
<accession>A0A0U5HAT3</accession>
<organism evidence="1 2">
    <name type="scientific">Halobacterium hubeiense</name>
    <dbReference type="NCBI Taxonomy" id="1407499"/>
    <lineage>
        <taxon>Archaea</taxon>
        <taxon>Methanobacteriati</taxon>
        <taxon>Methanobacteriota</taxon>
        <taxon>Stenosarchaea group</taxon>
        <taxon>Halobacteria</taxon>
        <taxon>Halobacteriales</taxon>
        <taxon>Halobacteriaceae</taxon>
        <taxon>Halobacterium</taxon>
    </lineage>
</organism>